<evidence type="ECO:0000313" key="4">
    <source>
        <dbReference type="Proteomes" id="UP000294692"/>
    </source>
</evidence>
<dbReference type="InterPro" id="IPR051199">
    <property type="entry name" value="LPS_LOS_Heptosyltrfase"/>
</dbReference>
<dbReference type="GO" id="GO:0005829">
    <property type="term" value="C:cytosol"/>
    <property type="evidence" value="ECO:0007669"/>
    <property type="project" value="TreeGrafter"/>
</dbReference>
<reference evidence="3 4" key="1">
    <citation type="submission" date="2019-03" db="EMBL/GenBank/DDBJ databases">
        <title>Genomic Encyclopedia of Type Strains, Phase IV (KMG-IV): sequencing the most valuable type-strain genomes for metagenomic binning, comparative biology and taxonomic classification.</title>
        <authorList>
            <person name="Goeker M."/>
        </authorList>
    </citation>
    <scope>NUCLEOTIDE SEQUENCE [LARGE SCALE GENOMIC DNA]</scope>
    <source>
        <strain evidence="3 4">DSM 100048</strain>
    </source>
</reference>
<protein>
    <submittedName>
        <fullName evidence="3">Heptosyltransferase-2</fullName>
    </submittedName>
</protein>
<dbReference type="Gene3D" id="3.40.50.2000">
    <property type="entry name" value="Glycogen Phosphorylase B"/>
    <property type="match status" value="2"/>
</dbReference>
<keyword evidence="4" id="KW-1185">Reference proteome</keyword>
<dbReference type="EMBL" id="SMBX01000004">
    <property type="protein sequence ID" value="TCU99237.1"/>
    <property type="molecule type" value="Genomic_DNA"/>
</dbReference>
<comment type="caution">
    <text evidence="3">The sequence shown here is derived from an EMBL/GenBank/DDBJ whole genome shotgun (WGS) entry which is preliminary data.</text>
</comment>
<dbReference type="InterPro" id="IPR002201">
    <property type="entry name" value="Glyco_trans_9"/>
</dbReference>
<dbReference type="Pfam" id="PF01075">
    <property type="entry name" value="Glyco_transf_9"/>
    <property type="match status" value="1"/>
</dbReference>
<proteinExistence type="predicted"/>
<dbReference type="PANTHER" id="PTHR30160">
    <property type="entry name" value="TETRAACYLDISACCHARIDE 4'-KINASE-RELATED"/>
    <property type="match status" value="1"/>
</dbReference>
<evidence type="ECO:0000256" key="1">
    <source>
        <dbReference type="ARBA" id="ARBA00022676"/>
    </source>
</evidence>
<organism evidence="3 4">
    <name type="scientific">Paracandidimonas soli</name>
    <dbReference type="NCBI Taxonomy" id="1917182"/>
    <lineage>
        <taxon>Bacteria</taxon>
        <taxon>Pseudomonadati</taxon>
        <taxon>Pseudomonadota</taxon>
        <taxon>Betaproteobacteria</taxon>
        <taxon>Burkholderiales</taxon>
        <taxon>Alcaligenaceae</taxon>
        <taxon>Paracandidimonas</taxon>
    </lineage>
</organism>
<dbReference type="AlphaFoldDB" id="A0A4R3V765"/>
<evidence type="ECO:0000313" key="3">
    <source>
        <dbReference type="EMBL" id="TCU99237.1"/>
    </source>
</evidence>
<keyword evidence="2 3" id="KW-0808">Transferase</keyword>
<dbReference type="Proteomes" id="UP000294692">
    <property type="component" value="Unassembled WGS sequence"/>
</dbReference>
<dbReference type="SUPFAM" id="SSF53756">
    <property type="entry name" value="UDP-Glycosyltransferase/glycogen phosphorylase"/>
    <property type="match status" value="1"/>
</dbReference>
<evidence type="ECO:0000256" key="2">
    <source>
        <dbReference type="ARBA" id="ARBA00022679"/>
    </source>
</evidence>
<sequence>MSLPCLDALLDTGVPVVVCARPWARTLLQGYPLADFVDMDKNWKQNLSAVRAHRKTQAWPNPAGLLLPDSLSSALSFRMAGLPCAGHRDDGRSLLLRWPIRKPERPRHAVESWYALTRQAIAQWNLRLPAEEPPASLGLRLTEAQAATARHALAQAGLAENRFVLIAPTATGLHRGRVKVWSGFEALTRRLVSEGHAVVMSPPPGETGIARENAPSAQLLPPLDLGAFATLTRLAALVICNDSGVSHLAAAAEAKQLTLFGVTSPGRTGPWSPHASCLGAENHWPSVDEVCKAAAGLLEPVRTTEGH</sequence>
<gene>
    <name evidence="3" type="ORF">EV686_104338</name>
</gene>
<accession>A0A4R3V765</accession>
<name>A0A4R3V765_9BURK</name>
<keyword evidence="1" id="KW-0328">Glycosyltransferase</keyword>
<dbReference type="GO" id="GO:0009244">
    <property type="term" value="P:lipopolysaccharide core region biosynthetic process"/>
    <property type="evidence" value="ECO:0007669"/>
    <property type="project" value="TreeGrafter"/>
</dbReference>
<dbReference type="GO" id="GO:0008713">
    <property type="term" value="F:ADP-heptose-lipopolysaccharide heptosyltransferase activity"/>
    <property type="evidence" value="ECO:0007669"/>
    <property type="project" value="TreeGrafter"/>
</dbReference>